<name>A0A9E7CQJ5_ALIAG</name>
<evidence type="ECO:0000256" key="1">
    <source>
        <dbReference type="SAM" id="Coils"/>
    </source>
</evidence>
<evidence type="ECO:0008006" key="4">
    <source>
        <dbReference type="Google" id="ProtNLM"/>
    </source>
</evidence>
<evidence type="ECO:0000313" key="3">
    <source>
        <dbReference type="Proteomes" id="UP000829401"/>
    </source>
</evidence>
<gene>
    <name evidence="2" type="ORF">K1I37_14840</name>
</gene>
<keyword evidence="1" id="KW-0175">Coiled coil</keyword>
<evidence type="ECO:0000313" key="2">
    <source>
        <dbReference type="EMBL" id="UNO47949.1"/>
    </source>
</evidence>
<dbReference type="KEGG" id="aaco:K1I37_14840"/>
<feature type="coiled-coil region" evidence="1">
    <location>
        <begin position="85"/>
        <end position="112"/>
    </location>
</feature>
<dbReference type="EMBL" id="CP080467">
    <property type="protein sequence ID" value="UNO47949.1"/>
    <property type="molecule type" value="Genomic_DNA"/>
</dbReference>
<protein>
    <recommendedName>
        <fullName evidence="4">Ead/Ea22-like family protein</fullName>
    </recommendedName>
</protein>
<dbReference type="Proteomes" id="UP000829401">
    <property type="component" value="Chromosome"/>
</dbReference>
<proteinExistence type="predicted"/>
<dbReference type="AlphaFoldDB" id="A0A9E7CQJ5"/>
<feature type="coiled-coil region" evidence="1">
    <location>
        <begin position="21"/>
        <end position="48"/>
    </location>
</feature>
<sequence>MTDAELRRFIDDNDGLGPAMAHKLMDKLDEANRTIAELEKRARESYADGYQQGRFDEDMAWLYEGKRDKTIAELRESRQVIYDRAIQHENTIAKKDAEIERLREALEALDRRGGLGYEWHYMISQALAGIEAGSGADKGEG</sequence>
<keyword evidence="3" id="KW-1185">Reference proteome</keyword>
<dbReference type="RefSeq" id="WP_152498774.1">
    <property type="nucleotide sequence ID" value="NZ_AURB01000124.1"/>
</dbReference>
<reference evidence="3" key="1">
    <citation type="journal article" date="2022" name="G3 (Bethesda)">
        <title>Unveiling the complete genome sequence of Alicyclobacillus acidoterrestris DSM 3922T, a taint-producing strain.</title>
        <authorList>
            <person name="Leonardo I.C."/>
            <person name="Barreto Crespo M.T."/>
            <person name="Gaspar F.B."/>
        </authorList>
    </citation>
    <scope>NUCLEOTIDE SEQUENCE [LARGE SCALE GENOMIC DNA]</scope>
    <source>
        <strain evidence="3">DSM 3922</strain>
    </source>
</reference>
<organism evidence="2 3">
    <name type="scientific">Alicyclobacillus acidoterrestris (strain ATCC 49025 / DSM 3922 / CIP 106132 / NCIMB 13137 / GD3B)</name>
    <dbReference type="NCBI Taxonomy" id="1356854"/>
    <lineage>
        <taxon>Bacteria</taxon>
        <taxon>Bacillati</taxon>
        <taxon>Bacillota</taxon>
        <taxon>Bacilli</taxon>
        <taxon>Bacillales</taxon>
        <taxon>Alicyclobacillaceae</taxon>
        <taxon>Alicyclobacillus</taxon>
    </lineage>
</organism>
<accession>A0A9E7CQJ5</accession>